<proteinExistence type="predicted"/>
<gene>
    <name evidence="2" type="ORF">TWF481_008524</name>
</gene>
<feature type="region of interest" description="Disordered" evidence="1">
    <location>
        <begin position="1"/>
        <end position="37"/>
    </location>
</feature>
<dbReference type="SUPFAM" id="SSF52540">
    <property type="entry name" value="P-loop containing nucleoside triphosphate hydrolases"/>
    <property type="match status" value="1"/>
</dbReference>
<evidence type="ECO:0000256" key="1">
    <source>
        <dbReference type="SAM" id="MobiDB-lite"/>
    </source>
</evidence>
<evidence type="ECO:0000313" key="3">
    <source>
        <dbReference type="Proteomes" id="UP001370758"/>
    </source>
</evidence>
<name>A0AAV9W7D8_9PEZI</name>
<dbReference type="Gene3D" id="3.40.50.300">
    <property type="entry name" value="P-loop containing nucleotide triphosphate hydrolases"/>
    <property type="match status" value="1"/>
</dbReference>
<accession>A0AAV9W7D8</accession>
<dbReference type="InterPro" id="IPR027417">
    <property type="entry name" value="P-loop_NTPase"/>
</dbReference>
<sequence length="394" mass="43636">MDDSLRDLGMPYISESSRDKPPPEPVLETTPDTSPASEVERYILVTGAPGAGKSTFIADALSPGEHTARIELLSVSREPAEFKEIPITEPINGFKTVLVEIRGFDDNFELDDTPGFDGTHKGNALAFVKTAKWLEGLHRANKVLSGIIYLHRIDIAKNRVPGSAVHSIRLLEAISGNAFAPNIMLVCNMWGLGARLTWNYREDGVYTQREEELRTKEEFWGPLVRNGASTTRYNYHYRPTDSTQARTEARDVILRVLNNSTAEITQFGREVVIEKKPIAETEACMAFLRYLVESGAAENEKEAERAAESFEGINPAVSAAFYKEASRARERKARIQKEWELLASLVEGLEPFLAALAEKCGYPLVRNGSLSLTEAAAIHLGGLAPAPRFEPIYV</sequence>
<dbReference type="EMBL" id="JAVHJL010000005">
    <property type="protein sequence ID" value="KAK6503508.1"/>
    <property type="molecule type" value="Genomic_DNA"/>
</dbReference>
<comment type="caution">
    <text evidence="2">The sequence shown here is derived from an EMBL/GenBank/DDBJ whole genome shotgun (WGS) entry which is preliminary data.</text>
</comment>
<keyword evidence="3" id="KW-1185">Reference proteome</keyword>
<protein>
    <recommendedName>
        <fullName evidence="4">G domain-containing protein</fullName>
    </recommendedName>
</protein>
<organism evidence="2 3">
    <name type="scientific">Arthrobotrys musiformis</name>
    <dbReference type="NCBI Taxonomy" id="47236"/>
    <lineage>
        <taxon>Eukaryota</taxon>
        <taxon>Fungi</taxon>
        <taxon>Dikarya</taxon>
        <taxon>Ascomycota</taxon>
        <taxon>Pezizomycotina</taxon>
        <taxon>Orbiliomycetes</taxon>
        <taxon>Orbiliales</taxon>
        <taxon>Orbiliaceae</taxon>
        <taxon>Arthrobotrys</taxon>
    </lineage>
</organism>
<reference evidence="2 3" key="1">
    <citation type="submission" date="2023-08" db="EMBL/GenBank/DDBJ databases">
        <authorList>
            <person name="Palmer J.M."/>
        </authorList>
    </citation>
    <scope>NUCLEOTIDE SEQUENCE [LARGE SCALE GENOMIC DNA]</scope>
    <source>
        <strain evidence="2 3">TWF481</strain>
    </source>
</reference>
<dbReference type="Proteomes" id="UP001370758">
    <property type="component" value="Unassembled WGS sequence"/>
</dbReference>
<evidence type="ECO:0000313" key="2">
    <source>
        <dbReference type="EMBL" id="KAK6503508.1"/>
    </source>
</evidence>
<evidence type="ECO:0008006" key="4">
    <source>
        <dbReference type="Google" id="ProtNLM"/>
    </source>
</evidence>
<dbReference type="AlphaFoldDB" id="A0AAV9W7D8"/>